<gene>
    <name evidence="3" type="ORF">ACA1_271390</name>
</gene>
<dbReference type="GO" id="GO:0016791">
    <property type="term" value="F:phosphatase activity"/>
    <property type="evidence" value="ECO:0007669"/>
    <property type="project" value="InterPro"/>
</dbReference>
<sequence length="233" mass="26468">MTYTRLLFVRLPACLPACLLDQPTSSSAQCAPQKPTLVLDLDETLVHSTIEPPPPGSPPPGNGCCLARFCTWTDLPHCIPLLQDHVFSVTLENTTYNVFVRVRPNMHRFLAEVAKLFEEAYAGRLLDMLDTERHIGHRLYRDACVLVEGNFVKDLDMLGRDLQHTTIVDNSPLAFAYHLDNGIPIESWFGERSDNHLLALMPFLRELARADDVRPLIRKKYAVVQNRHTTFTY</sequence>
<keyword evidence="1" id="KW-0732">Signal</keyword>
<dbReference type="AlphaFoldDB" id="L8GNS5"/>
<dbReference type="CDD" id="cd07521">
    <property type="entry name" value="HAD_FCP1-like"/>
    <property type="match status" value="1"/>
</dbReference>
<dbReference type="InterPro" id="IPR011948">
    <property type="entry name" value="Dullard_phosphatase"/>
</dbReference>
<dbReference type="STRING" id="1257118.L8GNS5"/>
<dbReference type="PANTHER" id="PTHR12210">
    <property type="entry name" value="DULLARD PROTEIN PHOSPHATASE"/>
    <property type="match status" value="1"/>
</dbReference>
<keyword evidence="4" id="KW-1185">Reference proteome</keyword>
<dbReference type="Pfam" id="PF03031">
    <property type="entry name" value="NIF"/>
    <property type="match status" value="1"/>
</dbReference>
<dbReference type="SUPFAM" id="SSF56784">
    <property type="entry name" value="HAD-like"/>
    <property type="match status" value="1"/>
</dbReference>
<name>L8GNS5_ACACF</name>
<dbReference type="InterPro" id="IPR004274">
    <property type="entry name" value="FCP1_dom"/>
</dbReference>
<protein>
    <submittedName>
        <fullName evidence="3">NLI interacting factor (NIF) family protein</fullName>
    </submittedName>
</protein>
<dbReference type="Proteomes" id="UP000011083">
    <property type="component" value="Unassembled WGS sequence"/>
</dbReference>
<dbReference type="GeneID" id="14915209"/>
<evidence type="ECO:0000259" key="2">
    <source>
        <dbReference type="PROSITE" id="PS50969"/>
    </source>
</evidence>
<dbReference type="InterPro" id="IPR023214">
    <property type="entry name" value="HAD_sf"/>
</dbReference>
<dbReference type="InterPro" id="IPR050365">
    <property type="entry name" value="TIM50"/>
</dbReference>
<dbReference type="EMBL" id="KB008049">
    <property type="protein sequence ID" value="ELR14604.1"/>
    <property type="molecule type" value="Genomic_DNA"/>
</dbReference>
<evidence type="ECO:0000313" key="4">
    <source>
        <dbReference type="Proteomes" id="UP000011083"/>
    </source>
</evidence>
<dbReference type="OMA" id="MVMVKME"/>
<dbReference type="PROSITE" id="PS50969">
    <property type="entry name" value="FCP1"/>
    <property type="match status" value="1"/>
</dbReference>
<feature type="signal peptide" evidence="1">
    <location>
        <begin position="1"/>
        <end position="20"/>
    </location>
</feature>
<dbReference type="Gene3D" id="3.40.50.1000">
    <property type="entry name" value="HAD superfamily/HAD-like"/>
    <property type="match status" value="1"/>
</dbReference>
<dbReference type="KEGG" id="acan:ACA1_271390"/>
<dbReference type="NCBIfam" id="TIGR02251">
    <property type="entry name" value="HIF-SF_euk"/>
    <property type="match status" value="1"/>
</dbReference>
<organism evidence="3 4">
    <name type="scientific">Acanthamoeba castellanii (strain ATCC 30010 / Neff)</name>
    <dbReference type="NCBI Taxonomy" id="1257118"/>
    <lineage>
        <taxon>Eukaryota</taxon>
        <taxon>Amoebozoa</taxon>
        <taxon>Discosea</taxon>
        <taxon>Longamoebia</taxon>
        <taxon>Centramoebida</taxon>
        <taxon>Acanthamoebidae</taxon>
        <taxon>Acanthamoeba</taxon>
    </lineage>
</organism>
<reference evidence="3 4" key="1">
    <citation type="journal article" date="2013" name="Genome Biol.">
        <title>Genome of Acanthamoeba castellanii highlights extensive lateral gene transfer and early evolution of tyrosine kinase signaling.</title>
        <authorList>
            <person name="Clarke M."/>
            <person name="Lohan A.J."/>
            <person name="Liu B."/>
            <person name="Lagkouvardos I."/>
            <person name="Roy S."/>
            <person name="Zafar N."/>
            <person name="Bertelli C."/>
            <person name="Schilde C."/>
            <person name="Kianianmomeni A."/>
            <person name="Burglin T.R."/>
            <person name="Frech C."/>
            <person name="Turcotte B."/>
            <person name="Kopec K.O."/>
            <person name="Synnott J.M."/>
            <person name="Choo C."/>
            <person name="Paponov I."/>
            <person name="Finkler A."/>
            <person name="Soon Heng Tan C."/>
            <person name="Hutchins A.P."/>
            <person name="Weinmeier T."/>
            <person name="Rattei T."/>
            <person name="Chu J.S."/>
            <person name="Gimenez G."/>
            <person name="Irimia M."/>
            <person name="Rigden D.J."/>
            <person name="Fitzpatrick D.A."/>
            <person name="Lorenzo-Morales J."/>
            <person name="Bateman A."/>
            <person name="Chiu C.H."/>
            <person name="Tang P."/>
            <person name="Hegemann P."/>
            <person name="Fromm H."/>
            <person name="Raoult D."/>
            <person name="Greub G."/>
            <person name="Miranda-Saavedra D."/>
            <person name="Chen N."/>
            <person name="Nash P."/>
            <person name="Ginger M.L."/>
            <person name="Horn M."/>
            <person name="Schaap P."/>
            <person name="Caler L."/>
            <person name="Loftus B."/>
        </authorList>
    </citation>
    <scope>NUCLEOTIDE SEQUENCE [LARGE SCALE GENOMIC DNA]</scope>
    <source>
        <strain evidence="3 4">Neff</strain>
    </source>
</reference>
<evidence type="ECO:0000256" key="1">
    <source>
        <dbReference type="SAM" id="SignalP"/>
    </source>
</evidence>
<dbReference type="VEuPathDB" id="AmoebaDB:ACA1_271390"/>
<accession>L8GNS5</accession>
<dbReference type="InterPro" id="IPR036412">
    <property type="entry name" value="HAD-like_sf"/>
</dbReference>
<feature type="chain" id="PRO_5003989932" evidence="1">
    <location>
        <begin position="21"/>
        <end position="233"/>
    </location>
</feature>
<dbReference type="OrthoDB" id="28569at2759"/>
<proteinExistence type="predicted"/>
<dbReference type="RefSeq" id="XP_004336617.1">
    <property type="nucleotide sequence ID" value="XM_004336569.1"/>
</dbReference>
<dbReference type="SMART" id="SM00577">
    <property type="entry name" value="CPDc"/>
    <property type="match status" value="1"/>
</dbReference>
<evidence type="ECO:0000313" key="3">
    <source>
        <dbReference type="EMBL" id="ELR14604.1"/>
    </source>
</evidence>
<feature type="domain" description="FCP1 homology" evidence="2">
    <location>
        <begin position="30"/>
        <end position="207"/>
    </location>
</feature>